<dbReference type="Proteomes" id="UP000198327">
    <property type="component" value="Unassembled WGS sequence"/>
</dbReference>
<feature type="domain" description="Malonyl-CoA:ACP transacylase (MAT)" evidence="4">
    <location>
        <begin position="1"/>
        <end position="283"/>
    </location>
</feature>
<dbReference type="InterPro" id="IPR016036">
    <property type="entry name" value="Malonyl_transacylase_ACP-bd"/>
</dbReference>
<evidence type="ECO:0000313" key="5">
    <source>
        <dbReference type="EMBL" id="SNT40041.1"/>
    </source>
</evidence>
<dbReference type="Pfam" id="PF00698">
    <property type="entry name" value="Acyl_transf_1"/>
    <property type="match status" value="1"/>
</dbReference>
<evidence type="ECO:0000259" key="4">
    <source>
        <dbReference type="SMART" id="SM00827"/>
    </source>
</evidence>
<dbReference type="InterPro" id="IPR050091">
    <property type="entry name" value="PKS_NRPS_Biosynth_Enz"/>
</dbReference>
<evidence type="ECO:0000256" key="1">
    <source>
        <dbReference type="ARBA" id="ARBA00022450"/>
    </source>
</evidence>
<keyword evidence="5" id="KW-0808">Transferase</keyword>
<reference evidence="6" key="1">
    <citation type="submission" date="2017-06" db="EMBL/GenBank/DDBJ databases">
        <authorList>
            <person name="Varghese N."/>
            <person name="Submissions S."/>
        </authorList>
    </citation>
    <scope>NUCLEOTIDE SEQUENCE [LARGE SCALE GENOMIC DNA]</scope>
    <source>
        <strain evidence="6">JCM 23211</strain>
    </source>
</reference>
<dbReference type="SUPFAM" id="SSF52151">
    <property type="entry name" value="FabD/lysophospholipase-like"/>
    <property type="match status" value="1"/>
</dbReference>
<keyword evidence="3" id="KW-0511">Multifunctional enzyme</keyword>
<evidence type="ECO:0000313" key="6">
    <source>
        <dbReference type="Proteomes" id="UP000198327"/>
    </source>
</evidence>
<dbReference type="Gene3D" id="3.40.366.10">
    <property type="entry name" value="Malonyl-Coenzyme A Acyl Carrier Protein, domain 2"/>
    <property type="match status" value="1"/>
</dbReference>
<keyword evidence="1" id="KW-0596">Phosphopantetheine</keyword>
<proteinExistence type="predicted"/>
<keyword evidence="6" id="KW-1185">Reference proteome</keyword>
<dbReference type="EMBL" id="FZOW01000017">
    <property type="protein sequence ID" value="SNT40041.1"/>
    <property type="molecule type" value="Genomic_DNA"/>
</dbReference>
<accession>A0A239MBR4</accession>
<dbReference type="PANTHER" id="PTHR43775">
    <property type="entry name" value="FATTY ACID SYNTHASE"/>
    <property type="match status" value="1"/>
</dbReference>
<dbReference type="GO" id="GO:0004312">
    <property type="term" value="F:fatty acid synthase activity"/>
    <property type="evidence" value="ECO:0007669"/>
    <property type="project" value="TreeGrafter"/>
</dbReference>
<name>A0A239MBR4_9NOCA</name>
<dbReference type="PANTHER" id="PTHR43775:SF37">
    <property type="entry name" value="SI:DKEY-61P9.11"/>
    <property type="match status" value="1"/>
</dbReference>
<dbReference type="InterPro" id="IPR016035">
    <property type="entry name" value="Acyl_Trfase/lysoPLipase"/>
</dbReference>
<evidence type="ECO:0000256" key="3">
    <source>
        <dbReference type="ARBA" id="ARBA00023268"/>
    </source>
</evidence>
<dbReference type="AlphaFoldDB" id="A0A239MBR4"/>
<keyword evidence="2" id="KW-0597">Phosphoprotein</keyword>
<organism evidence="5 6">
    <name type="scientific">Rhodococcoides kyotonense</name>
    <dbReference type="NCBI Taxonomy" id="398843"/>
    <lineage>
        <taxon>Bacteria</taxon>
        <taxon>Bacillati</taxon>
        <taxon>Actinomycetota</taxon>
        <taxon>Actinomycetes</taxon>
        <taxon>Mycobacteriales</taxon>
        <taxon>Nocardiaceae</taxon>
        <taxon>Rhodococcoides</taxon>
    </lineage>
</organism>
<evidence type="ECO:0000256" key="2">
    <source>
        <dbReference type="ARBA" id="ARBA00022553"/>
    </source>
</evidence>
<sequence>MGAGLSGRVRNFDAHFLEALTAWGLDTDHLVSVWSASGSDSGVDDAVASQPLLFALNYALGRSVIDHGVRPSFLLGHSVGEVVAAVLADVMSLHDAAAIMSNRIAHIADAPAGIMLAVSASRADVEPFLSEHVSIGAHNAPRQVVLVGTTEPMIAAEARIDDAGFFTRRAKSNLPFHSPVLLESALRAVPDIESRSLRPPTIPIVSGYTGQFLSDEEATSAHYWARQPAAPVYFSDALTTLLDAGPSVFVECGPGRSLSSIARRSKAVTSGATTVVSLLPARSGNDASDLESYRGALASLAAHGKSVQSDYTDARDLADTVVE</sequence>
<dbReference type="SMART" id="SM00827">
    <property type="entry name" value="PKS_AT"/>
    <property type="match status" value="1"/>
</dbReference>
<gene>
    <name evidence="5" type="ORF">SAMN05421642_11735</name>
</gene>
<dbReference type="InterPro" id="IPR001227">
    <property type="entry name" value="Ac_transferase_dom_sf"/>
</dbReference>
<dbReference type="InterPro" id="IPR014043">
    <property type="entry name" value="Acyl_transferase_dom"/>
</dbReference>
<dbReference type="GO" id="GO:0006633">
    <property type="term" value="P:fatty acid biosynthetic process"/>
    <property type="evidence" value="ECO:0007669"/>
    <property type="project" value="TreeGrafter"/>
</dbReference>
<dbReference type="SUPFAM" id="SSF55048">
    <property type="entry name" value="Probable ACP-binding domain of malonyl-CoA ACP transacylase"/>
    <property type="match status" value="1"/>
</dbReference>
<protein>
    <submittedName>
        <fullName evidence="5">Acyl transferase domain-containing protein</fullName>
    </submittedName>
</protein>